<organism evidence="2 3">
    <name type="scientific">Rehmannia glutinosa</name>
    <name type="common">Chinese foxglove</name>
    <dbReference type="NCBI Taxonomy" id="99300"/>
    <lineage>
        <taxon>Eukaryota</taxon>
        <taxon>Viridiplantae</taxon>
        <taxon>Streptophyta</taxon>
        <taxon>Embryophyta</taxon>
        <taxon>Tracheophyta</taxon>
        <taxon>Spermatophyta</taxon>
        <taxon>Magnoliopsida</taxon>
        <taxon>eudicotyledons</taxon>
        <taxon>Gunneridae</taxon>
        <taxon>Pentapetalae</taxon>
        <taxon>asterids</taxon>
        <taxon>lamiids</taxon>
        <taxon>Lamiales</taxon>
        <taxon>Orobanchaceae</taxon>
        <taxon>Rehmannieae</taxon>
        <taxon>Rehmannia</taxon>
    </lineage>
</organism>
<evidence type="ECO:0000256" key="1">
    <source>
        <dbReference type="SAM" id="Phobius"/>
    </source>
</evidence>
<dbReference type="InterPro" id="IPR044249">
    <property type="entry name" value="XERICO-like"/>
</dbReference>
<keyword evidence="3" id="KW-1185">Reference proteome</keyword>
<dbReference type="Proteomes" id="UP001318860">
    <property type="component" value="Unassembled WGS sequence"/>
</dbReference>
<dbReference type="EMBL" id="JABTTQ020000159">
    <property type="protein sequence ID" value="KAK6141269.1"/>
    <property type="molecule type" value="Genomic_DNA"/>
</dbReference>
<keyword evidence="1" id="KW-0812">Transmembrane</keyword>
<reference evidence="2 3" key="1">
    <citation type="journal article" date="2021" name="Comput. Struct. Biotechnol. J.">
        <title>De novo genome assembly of the potent medicinal plant Rehmannia glutinosa using nanopore technology.</title>
        <authorList>
            <person name="Ma L."/>
            <person name="Dong C."/>
            <person name="Song C."/>
            <person name="Wang X."/>
            <person name="Zheng X."/>
            <person name="Niu Y."/>
            <person name="Chen S."/>
            <person name="Feng W."/>
        </authorList>
    </citation>
    <scope>NUCLEOTIDE SEQUENCE [LARGE SCALE GENOMIC DNA]</scope>
    <source>
        <strain evidence="2">DH-2019</strain>
    </source>
</reference>
<comment type="caution">
    <text evidence="2">The sequence shown here is derived from an EMBL/GenBank/DDBJ whole genome shotgun (WGS) entry which is preliminary data.</text>
</comment>
<evidence type="ECO:0000313" key="3">
    <source>
        <dbReference type="Proteomes" id="UP001318860"/>
    </source>
</evidence>
<keyword evidence="1" id="KW-1133">Transmembrane helix</keyword>
<keyword evidence="1" id="KW-0472">Membrane</keyword>
<sequence>MAISSYPTPADAGVLCVILANTAISISIVKELFRSMLHDVIGIRIASWEELSVDPSDSAECHRNPSESYMDAFEAKSQKCGTNQFSYVIAWHKSALSACLNSSRTQWLTASRVDTFSTRQCRENSKHQVMLSDAPSLAANLLRPLEVTGQRD</sequence>
<feature type="transmembrane region" description="Helical" evidence="1">
    <location>
        <begin position="12"/>
        <end position="29"/>
    </location>
</feature>
<dbReference type="PANTHER" id="PTHR47258">
    <property type="match status" value="1"/>
</dbReference>
<proteinExistence type="predicted"/>
<accession>A0ABR0W4M7</accession>
<name>A0ABR0W4M7_REHGL</name>
<protein>
    <submittedName>
        <fullName evidence="2">Uncharacterized protein</fullName>
    </submittedName>
</protein>
<dbReference type="PANTHER" id="PTHR47258:SF1">
    <property type="entry name" value="E3 UBIQUITIN-PROTEIN LIGASE XERICO-RELATED"/>
    <property type="match status" value="1"/>
</dbReference>
<evidence type="ECO:0000313" key="2">
    <source>
        <dbReference type="EMBL" id="KAK6141269.1"/>
    </source>
</evidence>
<gene>
    <name evidence="2" type="ORF">DH2020_024985</name>
</gene>